<dbReference type="Proteomes" id="UP000032946">
    <property type="component" value="Chromosome"/>
</dbReference>
<reference evidence="1 2" key="1">
    <citation type="submission" date="2014-02" db="EMBL/GenBank/DDBJ databases">
        <authorList>
            <person name="Genoscope - CEA"/>
        </authorList>
    </citation>
    <scope>NUCLEOTIDE SEQUENCE [LARGE SCALE GENOMIC DNA]</scope>
    <source>
        <strain evidence="1 2">PCC 8005</strain>
    </source>
</reference>
<dbReference type="EMBL" id="FO818640">
    <property type="protein sequence ID" value="CDM96909.1"/>
    <property type="molecule type" value="Genomic_DNA"/>
</dbReference>
<proteinExistence type="predicted"/>
<protein>
    <submittedName>
        <fullName evidence="1">Uncharacterized protein</fullName>
    </submittedName>
</protein>
<dbReference type="AlphaFoldDB" id="A0A9P1P273"/>
<evidence type="ECO:0000313" key="2">
    <source>
        <dbReference type="Proteomes" id="UP000032946"/>
    </source>
</evidence>
<keyword evidence="2" id="KW-1185">Reference proteome</keyword>
<name>A0A9P1P273_9CYAN</name>
<accession>A0A9P1P273</accession>
<dbReference type="RefSeq" id="WP_008053077.1">
    <property type="nucleotide sequence ID" value="NZ_FO818640.1"/>
</dbReference>
<evidence type="ECO:0000313" key="1">
    <source>
        <dbReference type="EMBL" id="CDM96909.1"/>
    </source>
</evidence>
<organism evidence="1 2">
    <name type="scientific">Limnospira indica PCC 8005</name>
    <dbReference type="NCBI Taxonomy" id="376219"/>
    <lineage>
        <taxon>Bacteria</taxon>
        <taxon>Bacillati</taxon>
        <taxon>Cyanobacteriota</taxon>
        <taxon>Cyanophyceae</taxon>
        <taxon>Oscillatoriophycideae</taxon>
        <taxon>Oscillatoriales</taxon>
        <taxon>Sirenicapillariaceae</taxon>
        <taxon>Limnospira</taxon>
    </lineage>
</organism>
<sequence length="275" mass="33095">MLTKEIHNFGNIYTLSECEIEKFETLEELFEEEENYILSLKNDYDLEIREDLLILFVQMYLLRFAIPYFQLTHNQFPDRANVSFLKKILYFCLIGRFIDDLVDSDSQLFKTYESILLYQKYYPRLTSLLSRDDREKFDRYLFESTRYKSPLIENKINFSDISNDVYYRIKYFFCAAENYNSVHQEKLIKYTVILLGGLDLNDLISDGYRQKSSTVISNNAYHKYYNDEGKLLLDQALLNYYQSLRLIIQQETNQLIQYCQKKNLFYTKNILKSTQ</sequence>
<gene>
    <name evidence="1" type="ORF">ARTHRO_41318</name>
</gene>